<dbReference type="Proteomes" id="UP000826195">
    <property type="component" value="Unassembled WGS sequence"/>
</dbReference>
<dbReference type="InterPro" id="IPR002110">
    <property type="entry name" value="Ankyrin_rpt"/>
</dbReference>
<keyword evidence="1" id="KW-0677">Repeat</keyword>
<dbReference type="Pfam" id="PF00023">
    <property type="entry name" value="Ank"/>
    <property type="match status" value="1"/>
</dbReference>
<dbReference type="PROSITE" id="PS50297">
    <property type="entry name" value="ANK_REP_REGION"/>
    <property type="match status" value="2"/>
</dbReference>
<feature type="repeat" description="ANK" evidence="3">
    <location>
        <begin position="104"/>
        <end position="132"/>
    </location>
</feature>
<organism evidence="4 5">
    <name type="scientific">Cotesia glomerata</name>
    <name type="common">Lepidopteran parasitic wasp</name>
    <name type="synonym">Apanteles glomeratus</name>
    <dbReference type="NCBI Taxonomy" id="32391"/>
    <lineage>
        <taxon>Eukaryota</taxon>
        <taxon>Metazoa</taxon>
        <taxon>Ecdysozoa</taxon>
        <taxon>Arthropoda</taxon>
        <taxon>Hexapoda</taxon>
        <taxon>Insecta</taxon>
        <taxon>Pterygota</taxon>
        <taxon>Neoptera</taxon>
        <taxon>Endopterygota</taxon>
        <taxon>Hymenoptera</taxon>
        <taxon>Apocrita</taxon>
        <taxon>Ichneumonoidea</taxon>
        <taxon>Braconidae</taxon>
        <taxon>Microgastrinae</taxon>
        <taxon>Cotesia</taxon>
    </lineage>
</organism>
<dbReference type="Gene3D" id="1.25.40.20">
    <property type="entry name" value="Ankyrin repeat-containing domain"/>
    <property type="match status" value="2"/>
</dbReference>
<dbReference type="SUPFAM" id="SSF48403">
    <property type="entry name" value="Ankyrin repeat"/>
    <property type="match status" value="1"/>
</dbReference>
<protein>
    <submittedName>
        <fullName evidence="4">Uncharacterized protein</fullName>
    </submittedName>
</protein>
<dbReference type="SMART" id="SM00248">
    <property type="entry name" value="ANK"/>
    <property type="match status" value="6"/>
</dbReference>
<evidence type="ECO:0000256" key="3">
    <source>
        <dbReference type="PROSITE-ProRule" id="PRU00023"/>
    </source>
</evidence>
<proteinExistence type="predicted"/>
<evidence type="ECO:0000313" key="5">
    <source>
        <dbReference type="Proteomes" id="UP000826195"/>
    </source>
</evidence>
<evidence type="ECO:0000313" key="4">
    <source>
        <dbReference type="EMBL" id="KAH0552145.1"/>
    </source>
</evidence>
<dbReference type="Pfam" id="PF12796">
    <property type="entry name" value="Ank_2"/>
    <property type="match status" value="1"/>
</dbReference>
<comment type="caution">
    <text evidence="4">The sequence shown here is derived from an EMBL/GenBank/DDBJ whole genome shotgun (WGS) entry which is preliminary data.</text>
</comment>
<accession>A0AAV7IJD0</accession>
<dbReference type="PANTHER" id="PTHR24198:SF165">
    <property type="entry name" value="ANKYRIN REPEAT-CONTAINING PROTEIN-RELATED"/>
    <property type="match status" value="1"/>
</dbReference>
<dbReference type="PANTHER" id="PTHR24198">
    <property type="entry name" value="ANKYRIN REPEAT AND PROTEIN KINASE DOMAIN-CONTAINING PROTEIN"/>
    <property type="match status" value="1"/>
</dbReference>
<feature type="repeat" description="ANK" evidence="3">
    <location>
        <begin position="68"/>
        <end position="97"/>
    </location>
</feature>
<dbReference type="AlphaFoldDB" id="A0AAV7IJD0"/>
<keyword evidence="5" id="KW-1185">Reference proteome</keyword>
<keyword evidence="2 3" id="KW-0040">ANK repeat</keyword>
<evidence type="ECO:0000256" key="1">
    <source>
        <dbReference type="ARBA" id="ARBA00022737"/>
    </source>
</evidence>
<evidence type="ECO:0000256" key="2">
    <source>
        <dbReference type="ARBA" id="ARBA00023043"/>
    </source>
</evidence>
<dbReference type="PROSITE" id="PS50088">
    <property type="entry name" value="ANK_REPEAT"/>
    <property type="match status" value="2"/>
</dbReference>
<dbReference type="EMBL" id="JAHXZJ010001492">
    <property type="protein sequence ID" value="KAH0552145.1"/>
    <property type="molecule type" value="Genomic_DNA"/>
</dbReference>
<name>A0AAV7IJD0_COTGL</name>
<sequence length="421" mass="47553">MAVNSCDLEMIKKSVKSGDLSVNSIFSWGQYNKVTLLQFAIFNSDDELIDLLLENHVDLNISTLFLGTALHVAINQKKLDVVKKLVSSGADINIMPSCDVILPPLHESIRNNTNDIAEFLVKSGADVNLVPYKCKIQVGFCSWSPLNLAIILMNIPMIELLLKHHAIIDEGSNQLRSSLQLAVLDISDIKILRILEKFGAKIEIIKDGEYTLEFNEVVKQDEVEIFKLFVKKYPNFLDISNLHGVTIAYQVVVLGGKNILRYLLDCGISVNVVDKNNSSLLDVAMEINILQTLNHERANQSLEIIKIIEGHIIKLSAAGLYVNKRNSKAVNSEHFKSSREKCEEEINELKTRKISDTNFNYFDLVVKNVHRLAVGLRYSDFCFIEDVILTEFEVYGSIIIETMKRAVQRKELLKNAAEFIQ</sequence>
<dbReference type="InterPro" id="IPR036770">
    <property type="entry name" value="Ankyrin_rpt-contain_sf"/>
</dbReference>
<gene>
    <name evidence="4" type="ORF">KQX54_006197</name>
</gene>
<reference evidence="4 5" key="1">
    <citation type="journal article" date="2021" name="J. Hered.">
        <title>A chromosome-level genome assembly of the parasitoid wasp, Cotesia glomerata (Hymenoptera: Braconidae).</title>
        <authorList>
            <person name="Pinto B.J."/>
            <person name="Weis J.J."/>
            <person name="Gamble T."/>
            <person name="Ode P.J."/>
            <person name="Paul R."/>
            <person name="Zaspel J.M."/>
        </authorList>
    </citation>
    <scope>NUCLEOTIDE SEQUENCE [LARGE SCALE GENOMIC DNA]</scope>
    <source>
        <strain evidence="4">CgM1</strain>
    </source>
</reference>